<sequence length="311" mass="33966">MSALSNASKSIVVFTATGKQGSSVARTLSDAGYKIIALTRNPDSASAQRLKAKGYQVVKADLNDPQSYKEALEGAYGAFVNTDFWSILPTKNSDLAATQAEETLQGIAALQACKEAGLKHIVYATLDDGTGVSHWQSKADVSKWGLANNVPLTNLVLSFFFDNLSSKNLRIASPNDPHTFIFDLAVAEDVKLWGFSAAQTGLWVKTALENPDSWIGKDLQACTDFISLKEMAAKLSKLSGKNVKSNGVSNEIYESQGFIDKVGKELWDNFSVFYKGTVKRDIKESINNAPGAWDFESWAEQNDKVKEILEF</sequence>
<protein>
    <recommendedName>
        <fullName evidence="4">NmrA-like domain-containing protein</fullName>
    </recommendedName>
</protein>
<reference evidence="5 6" key="1">
    <citation type="journal article" date="2005" name="Science">
        <title>The genome of the basidiomycetous yeast and human pathogen Cryptococcus neoformans.</title>
        <authorList>
            <person name="Loftus B.J."/>
            <person name="Fung E."/>
            <person name="Roncaglia P."/>
            <person name="Rowley D."/>
            <person name="Amedeo P."/>
            <person name="Bruno D."/>
            <person name="Vamathevan J."/>
            <person name="Miranda M."/>
            <person name="Anderson I.J."/>
            <person name="Fraser J.A."/>
            <person name="Allen J.E."/>
            <person name="Bosdet I.E."/>
            <person name="Brent M.R."/>
            <person name="Chiu R."/>
            <person name="Doering T.L."/>
            <person name="Donlin M.J."/>
            <person name="D'Souza C.A."/>
            <person name="Fox D.S."/>
            <person name="Grinberg V."/>
            <person name="Fu J."/>
            <person name="Fukushima M."/>
            <person name="Haas B.J."/>
            <person name="Huang J.C."/>
            <person name="Janbon G."/>
            <person name="Jones S.J."/>
            <person name="Koo H.L."/>
            <person name="Krzywinski M.I."/>
            <person name="Kwon-Chung J.K."/>
            <person name="Lengeler K.B."/>
            <person name="Maiti R."/>
            <person name="Marra M.A."/>
            <person name="Marra R.E."/>
            <person name="Mathewson C.A."/>
            <person name="Mitchell T.G."/>
            <person name="Pertea M."/>
            <person name="Riggs F.R."/>
            <person name="Salzberg S.L."/>
            <person name="Schein J.E."/>
            <person name="Shvartsbeyn A."/>
            <person name="Shin H."/>
            <person name="Shumway M."/>
            <person name="Specht C.A."/>
            <person name="Suh B.B."/>
            <person name="Tenney A."/>
            <person name="Utterback T.R."/>
            <person name="Wickes B.L."/>
            <person name="Wortman J.R."/>
            <person name="Wye N.H."/>
            <person name="Kronstad J.W."/>
            <person name="Lodge J.K."/>
            <person name="Heitman J."/>
            <person name="Davis R.W."/>
            <person name="Fraser C.M."/>
            <person name="Hyman R.W."/>
        </authorList>
    </citation>
    <scope>NUCLEOTIDE SEQUENCE [LARGE SCALE GENOMIC DNA]</scope>
    <source>
        <strain evidence="6">JEC21 / ATCC MYA-565</strain>
    </source>
</reference>
<evidence type="ECO:0000256" key="2">
    <source>
        <dbReference type="ARBA" id="ARBA00022857"/>
    </source>
</evidence>
<accession>Q55YA1</accession>
<dbReference type="eggNOG" id="ENOG502RG69">
    <property type="taxonomic scope" value="Eukaryota"/>
</dbReference>
<dbReference type="GO" id="GO:0016491">
    <property type="term" value="F:oxidoreductase activity"/>
    <property type="evidence" value="ECO:0007669"/>
    <property type="project" value="UniProtKB-KW"/>
</dbReference>
<keyword evidence="2" id="KW-0521">NADP</keyword>
<feature type="domain" description="NmrA-like" evidence="4">
    <location>
        <begin position="8"/>
        <end position="287"/>
    </location>
</feature>
<dbReference type="Pfam" id="PF05368">
    <property type="entry name" value="NmrA"/>
    <property type="match status" value="1"/>
</dbReference>
<keyword evidence="6" id="KW-1185">Reference proteome</keyword>
<dbReference type="OrthoDB" id="300709at2759"/>
<comment type="similarity">
    <text evidence="1">Belongs to the NmrA-type oxidoreductase family.</text>
</comment>
<dbReference type="GO" id="GO:0005634">
    <property type="term" value="C:nucleus"/>
    <property type="evidence" value="ECO:0000318"/>
    <property type="project" value="GO_Central"/>
</dbReference>
<dbReference type="InterPro" id="IPR051164">
    <property type="entry name" value="NmrA-like_oxidored"/>
</dbReference>
<dbReference type="KEGG" id="cne:CNB04630"/>
<evidence type="ECO:0000259" key="4">
    <source>
        <dbReference type="Pfam" id="PF05368"/>
    </source>
</evidence>
<dbReference type="Gene3D" id="3.40.50.720">
    <property type="entry name" value="NAD(P)-binding Rossmann-like Domain"/>
    <property type="match status" value="1"/>
</dbReference>
<evidence type="ECO:0000313" key="5">
    <source>
        <dbReference type="EMBL" id="AAW41646.1"/>
    </source>
</evidence>
<evidence type="ECO:0000256" key="3">
    <source>
        <dbReference type="ARBA" id="ARBA00023002"/>
    </source>
</evidence>
<dbReference type="SUPFAM" id="SSF51735">
    <property type="entry name" value="NAD(P)-binding Rossmann-fold domains"/>
    <property type="match status" value="1"/>
</dbReference>
<dbReference type="RefSeq" id="XP_568953.1">
    <property type="nucleotide sequence ID" value="XM_568953.2"/>
</dbReference>
<dbReference type="STRING" id="214684.Q5KLN7"/>
<keyword evidence="3" id="KW-0560">Oxidoreductase</keyword>
<dbReference type="VEuPathDB" id="FungiDB:CNB04630"/>
<gene>
    <name evidence="5" type="ordered locus">CNB04630</name>
</gene>
<dbReference type="HOGENOM" id="CLU_007383_8_2_1"/>
<dbReference type="OMA" id="HEVQQGR"/>
<dbReference type="EMBL" id="AE017342">
    <property type="protein sequence ID" value="AAW41646.1"/>
    <property type="molecule type" value="Genomic_DNA"/>
</dbReference>
<dbReference type="Proteomes" id="UP000002149">
    <property type="component" value="Chromosome 2"/>
</dbReference>
<name>Q5KLN7_CRYD1</name>
<proteinExistence type="inferred from homology"/>
<organism evidence="5 6">
    <name type="scientific">Cryptococcus deneoformans (strain JEC21 / ATCC MYA-565)</name>
    <name type="common">Cryptococcus neoformans var. neoformans serotype D</name>
    <dbReference type="NCBI Taxonomy" id="214684"/>
    <lineage>
        <taxon>Eukaryota</taxon>
        <taxon>Fungi</taxon>
        <taxon>Dikarya</taxon>
        <taxon>Basidiomycota</taxon>
        <taxon>Agaricomycotina</taxon>
        <taxon>Tremellomycetes</taxon>
        <taxon>Tremellales</taxon>
        <taxon>Cryptococcaceae</taxon>
        <taxon>Cryptococcus</taxon>
        <taxon>Cryptococcus neoformans species complex</taxon>
    </lineage>
</organism>
<dbReference type="PANTHER" id="PTHR42748">
    <property type="entry name" value="NITROGEN METABOLITE REPRESSION PROTEIN NMRA FAMILY MEMBER"/>
    <property type="match status" value="1"/>
</dbReference>
<dbReference type="Gene3D" id="3.90.25.10">
    <property type="entry name" value="UDP-galactose 4-epimerase, domain 1"/>
    <property type="match status" value="1"/>
</dbReference>
<accession>Q5KLN7</accession>
<dbReference type="InParanoid" id="Q5KLN7"/>
<dbReference type="AlphaFoldDB" id="Q5KLN7"/>
<dbReference type="PANTHER" id="PTHR42748:SF30">
    <property type="entry name" value="NMRA-LIKE DOMAIN-CONTAINING PROTEIN"/>
    <property type="match status" value="1"/>
</dbReference>
<evidence type="ECO:0000313" key="6">
    <source>
        <dbReference type="Proteomes" id="UP000002149"/>
    </source>
</evidence>
<dbReference type="PaxDb" id="214684-Q5KLN7"/>
<dbReference type="CDD" id="cd05251">
    <property type="entry name" value="NmrA_like_SDR_a"/>
    <property type="match status" value="1"/>
</dbReference>
<dbReference type="InterPro" id="IPR036291">
    <property type="entry name" value="NAD(P)-bd_dom_sf"/>
</dbReference>
<evidence type="ECO:0000256" key="1">
    <source>
        <dbReference type="ARBA" id="ARBA00006328"/>
    </source>
</evidence>
<dbReference type="GeneID" id="3256033"/>
<dbReference type="InterPro" id="IPR008030">
    <property type="entry name" value="NmrA-like"/>
</dbReference>